<proteinExistence type="predicted"/>
<dbReference type="EMBL" id="FNDZ01000001">
    <property type="protein sequence ID" value="SDI12708.1"/>
    <property type="molecule type" value="Genomic_DNA"/>
</dbReference>
<evidence type="ECO:0000313" key="2">
    <source>
        <dbReference type="Proteomes" id="UP000183255"/>
    </source>
</evidence>
<dbReference type="AlphaFoldDB" id="A0A1G8I1D0"/>
<protein>
    <recommendedName>
        <fullName evidence="3">FlgN protein</fullName>
    </recommendedName>
</protein>
<reference evidence="1 2" key="1">
    <citation type="submission" date="2016-10" db="EMBL/GenBank/DDBJ databases">
        <authorList>
            <person name="de Groot N.N."/>
        </authorList>
    </citation>
    <scope>NUCLEOTIDE SEQUENCE [LARGE SCALE GENOMIC DNA]</scope>
    <source>
        <strain evidence="1 2">CGMCC 1.5058</strain>
    </source>
</reference>
<evidence type="ECO:0008006" key="3">
    <source>
        <dbReference type="Google" id="ProtNLM"/>
    </source>
</evidence>
<evidence type="ECO:0000313" key="1">
    <source>
        <dbReference type="EMBL" id="SDI12708.1"/>
    </source>
</evidence>
<dbReference type="Proteomes" id="UP000183255">
    <property type="component" value="Unassembled WGS sequence"/>
</dbReference>
<organism evidence="1 2">
    <name type="scientific">Proteiniclasticum ruminis</name>
    <dbReference type="NCBI Taxonomy" id="398199"/>
    <lineage>
        <taxon>Bacteria</taxon>
        <taxon>Bacillati</taxon>
        <taxon>Bacillota</taxon>
        <taxon>Clostridia</taxon>
        <taxon>Eubacteriales</taxon>
        <taxon>Clostridiaceae</taxon>
        <taxon>Proteiniclasticum</taxon>
    </lineage>
</organism>
<gene>
    <name evidence="1" type="ORF">SAMN05421804_101742</name>
</gene>
<dbReference type="InterPro" id="IPR036679">
    <property type="entry name" value="FlgN-like_sf"/>
</dbReference>
<dbReference type="SUPFAM" id="SSF140566">
    <property type="entry name" value="FlgN-like"/>
    <property type="match status" value="1"/>
</dbReference>
<dbReference type="Gene3D" id="1.20.58.300">
    <property type="entry name" value="FlgN-like"/>
    <property type="match status" value="1"/>
</dbReference>
<accession>A0A1G8I1D0</accession>
<dbReference type="RefSeq" id="WP_031574230.1">
    <property type="nucleotide sequence ID" value="NZ_FNDZ01000001.1"/>
</dbReference>
<name>A0A1G8I1D0_9CLOT</name>
<sequence>MNDTKRLQGTLKELLKILKEEKEVLLKNDAASLEKIVTRKNEMVAIIREEQEKGVLADEAVRSYALEIEKLQEVNHLLTRQALSFQEEIFKALSKNTAVKHNTYSKEGSMNRTKEVSIIDQSV</sequence>
<dbReference type="GO" id="GO:0044780">
    <property type="term" value="P:bacterial-type flagellum assembly"/>
    <property type="evidence" value="ECO:0007669"/>
    <property type="project" value="InterPro"/>
</dbReference>